<evidence type="ECO:0000313" key="2">
    <source>
        <dbReference type="Proteomes" id="UP000052976"/>
    </source>
</evidence>
<accession>A0A091E7K2</accession>
<dbReference type="EMBL" id="KK717722">
    <property type="protein sequence ID" value="KFO52494.1"/>
    <property type="molecule type" value="Genomic_DNA"/>
</dbReference>
<feature type="non-terminal residue" evidence="1">
    <location>
        <position position="41"/>
    </location>
</feature>
<protein>
    <submittedName>
        <fullName evidence="1">Uncharacterized protein</fullName>
    </submittedName>
</protein>
<name>A0A091E7K2_CORBR</name>
<organism evidence="1 2">
    <name type="scientific">Corvus brachyrhynchos</name>
    <name type="common">American crow</name>
    <dbReference type="NCBI Taxonomy" id="85066"/>
    <lineage>
        <taxon>Eukaryota</taxon>
        <taxon>Metazoa</taxon>
        <taxon>Chordata</taxon>
        <taxon>Craniata</taxon>
        <taxon>Vertebrata</taxon>
        <taxon>Euteleostomi</taxon>
        <taxon>Archelosauria</taxon>
        <taxon>Archosauria</taxon>
        <taxon>Dinosauria</taxon>
        <taxon>Saurischia</taxon>
        <taxon>Theropoda</taxon>
        <taxon>Coelurosauria</taxon>
        <taxon>Aves</taxon>
        <taxon>Neognathae</taxon>
        <taxon>Neoaves</taxon>
        <taxon>Telluraves</taxon>
        <taxon>Australaves</taxon>
        <taxon>Passeriformes</taxon>
        <taxon>Corvoidea</taxon>
        <taxon>Corvidae</taxon>
        <taxon>Corvus</taxon>
    </lineage>
</organism>
<dbReference type="Gene3D" id="1.10.287.210">
    <property type="match status" value="1"/>
</dbReference>
<feature type="non-terminal residue" evidence="1">
    <location>
        <position position="1"/>
    </location>
</feature>
<dbReference type="Proteomes" id="UP000052976">
    <property type="component" value="Unassembled WGS sequence"/>
</dbReference>
<dbReference type="AlphaFoldDB" id="A0A091E7K2"/>
<dbReference type="SUPFAM" id="SSF58069">
    <property type="entry name" value="Virus ectodomain"/>
    <property type="match status" value="1"/>
</dbReference>
<reference evidence="1 2" key="1">
    <citation type="submission" date="2014-04" db="EMBL/GenBank/DDBJ databases">
        <title>Genome evolution of avian class.</title>
        <authorList>
            <person name="Zhang G."/>
            <person name="Li C."/>
        </authorList>
    </citation>
    <scope>NUCLEOTIDE SEQUENCE [LARGE SCALE GENOMIC DNA]</scope>
    <source>
        <strain evidence="1">BGI_N302</strain>
    </source>
</reference>
<evidence type="ECO:0000313" key="1">
    <source>
        <dbReference type="EMBL" id="KFO52494.1"/>
    </source>
</evidence>
<proteinExistence type="predicted"/>
<keyword evidence="2" id="KW-1185">Reference proteome</keyword>
<gene>
    <name evidence="1" type="ORF">N302_03825</name>
</gene>
<sequence length="41" mass="4462">AAIDFLLLAHGHGCQEFEGMCCFNLSLHSESIQATIQGIKK</sequence>